<evidence type="ECO:0000313" key="3">
    <source>
        <dbReference type="Proteomes" id="UP001500467"/>
    </source>
</evidence>
<evidence type="ECO:0000313" key="2">
    <source>
        <dbReference type="EMBL" id="GAA1208919.1"/>
    </source>
</evidence>
<dbReference type="EMBL" id="BAAALM010000010">
    <property type="protein sequence ID" value="GAA1208919.1"/>
    <property type="molecule type" value="Genomic_DNA"/>
</dbReference>
<protein>
    <submittedName>
        <fullName evidence="2">Uncharacterized protein</fullName>
    </submittedName>
</protein>
<sequence length="94" mass="10790">MRTARITDRTAREAVEFATDDYISAVQEEELAMDERDEADRVVSEALPNIAGTARRFSRRIELGDSRRRIVRLRPVRRSHDPHTTRPLTGEEAA</sequence>
<gene>
    <name evidence="2" type="ORF">GCM10009675_31170</name>
</gene>
<name>A0ABP4G0F8_9PSEU</name>
<proteinExistence type="predicted"/>
<feature type="region of interest" description="Disordered" evidence="1">
    <location>
        <begin position="74"/>
        <end position="94"/>
    </location>
</feature>
<dbReference type="RefSeq" id="WP_253853951.1">
    <property type="nucleotide sequence ID" value="NZ_BAAALM010000010.1"/>
</dbReference>
<dbReference type="Proteomes" id="UP001500467">
    <property type="component" value="Unassembled WGS sequence"/>
</dbReference>
<keyword evidence="3" id="KW-1185">Reference proteome</keyword>
<reference evidence="3" key="1">
    <citation type="journal article" date="2019" name="Int. J. Syst. Evol. Microbiol.">
        <title>The Global Catalogue of Microorganisms (GCM) 10K type strain sequencing project: providing services to taxonomists for standard genome sequencing and annotation.</title>
        <authorList>
            <consortium name="The Broad Institute Genomics Platform"/>
            <consortium name="The Broad Institute Genome Sequencing Center for Infectious Disease"/>
            <person name="Wu L."/>
            <person name="Ma J."/>
        </authorList>
    </citation>
    <scope>NUCLEOTIDE SEQUENCE [LARGE SCALE GENOMIC DNA]</scope>
    <source>
        <strain evidence="3">JCM 13022</strain>
    </source>
</reference>
<accession>A0ABP4G0F8</accession>
<comment type="caution">
    <text evidence="2">The sequence shown here is derived from an EMBL/GenBank/DDBJ whole genome shotgun (WGS) entry which is preliminary data.</text>
</comment>
<organism evidence="2 3">
    <name type="scientific">Prauserella alba</name>
    <dbReference type="NCBI Taxonomy" id="176898"/>
    <lineage>
        <taxon>Bacteria</taxon>
        <taxon>Bacillati</taxon>
        <taxon>Actinomycetota</taxon>
        <taxon>Actinomycetes</taxon>
        <taxon>Pseudonocardiales</taxon>
        <taxon>Pseudonocardiaceae</taxon>
        <taxon>Prauserella</taxon>
    </lineage>
</organism>
<evidence type="ECO:0000256" key="1">
    <source>
        <dbReference type="SAM" id="MobiDB-lite"/>
    </source>
</evidence>